<protein>
    <submittedName>
        <fullName evidence="6">LysR family transcriptional regulator</fullName>
    </submittedName>
</protein>
<dbReference type="InterPro" id="IPR005119">
    <property type="entry name" value="LysR_subst-bd"/>
</dbReference>
<sequence>MKIEDLKLFINLSETLSFSQTAKNLHMTQPGVTHTINKLEQSLGFKLFTRTKRKVVLTRSGTFLHDNIQSLLLKLDLTIEGARTLEEKDFSSLLIGYTSTYYEIKHFPQLIKEFNKSSSSSRLYLENFDHNVLKQHLLSQQCDVIFPMQDSIINSTDIQFVPLITGQFACIVPVNNPLASRHSISINDLSHETLILFNANICPPRQFKLQQLIKAACPTANYLYSDSVLLSHTLVKAGLGIAIMVDLASVRNEDEFQVVPLTYPNATPYVYGLAFLKSNHNPALKKFVTCAKRNFTANIMTEKFDHPK</sequence>
<dbReference type="Pfam" id="PF00126">
    <property type="entry name" value="HTH_1"/>
    <property type="match status" value="1"/>
</dbReference>
<evidence type="ECO:0000256" key="3">
    <source>
        <dbReference type="ARBA" id="ARBA00023125"/>
    </source>
</evidence>
<dbReference type="SUPFAM" id="SSF53850">
    <property type="entry name" value="Periplasmic binding protein-like II"/>
    <property type="match status" value="1"/>
</dbReference>
<dbReference type="SUPFAM" id="SSF46785">
    <property type="entry name" value="Winged helix' DNA-binding domain"/>
    <property type="match status" value="1"/>
</dbReference>
<comment type="caution">
    <text evidence="6">The sequence shown here is derived from an EMBL/GenBank/DDBJ whole genome shotgun (WGS) entry which is preliminary data.</text>
</comment>
<dbReference type="PANTHER" id="PTHR30346:SF0">
    <property type="entry name" value="HCA OPERON TRANSCRIPTIONAL ACTIVATOR HCAR"/>
    <property type="match status" value="1"/>
</dbReference>
<dbReference type="InterPro" id="IPR000847">
    <property type="entry name" value="LysR_HTH_N"/>
</dbReference>
<keyword evidence="4" id="KW-0804">Transcription</keyword>
<proteinExistence type="inferred from homology"/>
<dbReference type="Gene3D" id="1.10.10.10">
    <property type="entry name" value="Winged helix-like DNA-binding domain superfamily/Winged helix DNA-binding domain"/>
    <property type="match status" value="1"/>
</dbReference>
<dbReference type="PROSITE" id="PS50931">
    <property type="entry name" value="HTH_LYSR"/>
    <property type="match status" value="1"/>
</dbReference>
<evidence type="ECO:0000313" key="7">
    <source>
        <dbReference type="Proteomes" id="UP000238378"/>
    </source>
</evidence>
<evidence type="ECO:0000259" key="5">
    <source>
        <dbReference type="PROSITE" id="PS50931"/>
    </source>
</evidence>
<evidence type="ECO:0000256" key="2">
    <source>
        <dbReference type="ARBA" id="ARBA00023015"/>
    </source>
</evidence>
<dbReference type="InterPro" id="IPR036390">
    <property type="entry name" value="WH_DNA-bd_sf"/>
</dbReference>
<evidence type="ECO:0000256" key="1">
    <source>
        <dbReference type="ARBA" id="ARBA00009437"/>
    </source>
</evidence>
<accession>A0ABX5D5W0</accession>
<evidence type="ECO:0000256" key="4">
    <source>
        <dbReference type="ARBA" id="ARBA00023163"/>
    </source>
</evidence>
<dbReference type="EMBL" id="PVOB01000028">
    <property type="protein sequence ID" value="PRO95937.1"/>
    <property type="molecule type" value="Genomic_DNA"/>
</dbReference>
<dbReference type="InterPro" id="IPR036388">
    <property type="entry name" value="WH-like_DNA-bd_sf"/>
</dbReference>
<organism evidence="6 7">
    <name type="scientific">Lactiplantibacillus pentosus</name>
    <name type="common">Lactobacillus pentosus</name>
    <dbReference type="NCBI Taxonomy" id="1589"/>
    <lineage>
        <taxon>Bacteria</taxon>
        <taxon>Bacillati</taxon>
        <taxon>Bacillota</taxon>
        <taxon>Bacilli</taxon>
        <taxon>Lactobacillales</taxon>
        <taxon>Lactobacillaceae</taxon>
        <taxon>Lactiplantibacillus</taxon>
    </lineage>
</organism>
<gene>
    <name evidence="6" type="ORF">C6Y08_02180</name>
</gene>
<dbReference type="Pfam" id="PF03466">
    <property type="entry name" value="LysR_substrate"/>
    <property type="match status" value="1"/>
</dbReference>
<dbReference type="PANTHER" id="PTHR30346">
    <property type="entry name" value="TRANSCRIPTIONAL DUAL REGULATOR HCAR-RELATED"/>
    <property type="match status" value="1"/>
</dbReference>
<evidence type="ECO:0000313" key="6">
    <source>
        <dbReference type="EMBL" id="PRO95937.1"/>
    </source>
</evidence>
<dbReference type="RefSeq" id="WP_088770673.1">
    <property type="nucleotide sequence ID" value="NZ_CP022130.1"/>
</dbReference>
<keyword evidence="7" id="KW-1185">Reference proteome</keyword>
<comment type="similarity">
    <text evidence="1">Belongs to the LysR transcriptional regulatory family.</text>
</comment>
<keyword evidence="3" id="KW-0238">DNA-binding</keyword>
<dbReference type="Proteomes" id="UP000238378">
    <property type="component" value="Unassembled WGS sequence"/>
</dbReference>
<name>A0ABX5D5W0_LACPE</name>
<feature type="domain" description="HTH lysR-type" evidence="5">
    <location>
        <begin position="1"/>
        <end position="58"/>
    </location>
</feature>
<reference evidence="6 7" key="1">
    <citation type="submission" date="2018-03" db="EMBL/GenBank/DDBJ databases">
        <title>Draft Genome Sequences of six Lactobacillus pentosus Strains Isolated from Brines of Traditionally Fermented Spanish-Style Green Table Olives.</title>
        <authorList>
            <person name="Calero-Delgado B."/>
            <person name="Martin-Platero A.M."/>
            <person name="Perez-Pulido A.J."/>
            <person name="Benitez-Cabello A."/>
            <person name="Casimiro-Soriguer C.S."/>
            <person name="Martinez-Bueno M."/>
            <person name="Arroyo-Lopez F.N."/>
            <person name="Rodriguez-Gomez F."/>
            <person name="Bautista-Gallego J."/>
            <person name="Garrido-Fernandez A."/>
            <person name="Jimenez-Diaz R."/>
        </authorList>
    </citation>
    <scope>NUCLEOTIDE SEQUENCE [LARGE SCALE GENOMIC DNA]</scope>
    <source>
        <strain evidence="6 7">IG2</strain>
    </source>
</reference>
<dbReference type="PRINTS" id="PR00039">
    <property type="entry name" value="HTHLYSR"/>
</dbReference>
<dbReference type="CDD" id="cd05466">
    <property type="entry name" value="PBP2_LTTR_substrate"/>
    <property type="match status" value="1"/>
</dbReference>
<dbReference type="Gene3D" id="3.40.190.290">
    <property type="match status" value="1"/>
</dbReference>
<keyword evidence="2" id="KW-0805">Transcription regulation</keyword>